<accession>A0A6H3NNU2</accession>
<protein>
    <submittedName>
        <fullName evidence="1">Uncharacterized protein</fullName>
    </submittedName>
</protein>
<organism evidence="1 2">
    <name type="scientific">Leptospira bandrabouensis</name>
    <dbReference type="NCBI Taxonomy" id="2484903"/>
    <lineage>
        <taxon>Bacteria</taxon>
        <taxon>Pseudomonadati</taxon>
        <taxon>Spirochaetota</taxon>
        <taxon>Spirochaetia</taxon>
        <taxon>Leptospirales</taxon>
        <taxon>Leptospiraceae</taxon>
        <taxon>Leptospira</taxon>
    </lineage>
</organism>
<dbReference type="RefSeq" id="WP_135744682.1">
    <property type="nucleotide sequence ID" value="NZ_JAIZBL010000001.1"/>
</dbReference>
<dbReference type="EMBL" id="RQHU01000005">
    <property type="protein sequence ID" value="TGN14982.1"/>
    <property type="molecule type" value="Genomic_DNA"/>
</dbReference>
<keyword evidence="2" id="KW-1185">Reference proteome</keyword>
<dbReference type="OrthoDB" id="345805at2"/>
<dbReference type="AlphaFoldDB" id="A0A6H3NNU2"/>
<dbReference type="Proteomes" id="UP000297649">
    <property type="component" value="Unassembled WGS sequence"/>
</dbReference>
<comment type="caution">
    <text evidence="1">The sequence shown here is derived from an EMBL/GenBank/DDBJ whole genome shotgun (WGS) entry which is preliminary data.</text>
</comment>
<evidence type="ECO:0000313" key="2">
    <source>
        <dbReference type="Proteomes" id="UP000297649"/>
    </source>
</evidence>
<evidence type="ECO:0000313" key="1">
    <source>
        <dbReference type="EMBL" id="TGN14982.1"/>
    </source>
</evidence>
<reference evidence="1" key="1">
    <citation type="journal article" date="2019" name="PLoS Negl. Trop. Dis.">
        <title>Revisiting the worldwide diversity of Leptospira species in the environment.</title>
        <authorList>
            <person name="Vincent A.T."/>
            <person name="Schiettekatte O."/>
            <person name="Bourhy P."/>
            <person name="Veyrier F.J."/>
            <person name="Picardeau M."/>
        </authorList>
    </citation>
    <scope>NUCLEOTIDE SEQUENCE [LARGE SCALE GENOMIC DNA]</scope>
    <source>
        <strain evidence="1">201601109</strain>
    </source>
</reference>
<name>A0A6H3NNU2_9LEPT</name>
<proteinExistence type="predicted"/>
<sequence>MAEIFKKLLILVFVTFLVLDCSNQKDQCLKGVETKGGETYQDSSSACATYVVLEGMAKTNEEKGRSPFIERLVASEALAICIVKAAEERKCKSKSEYIPHFGD</sequence>
<gene>
    <name evidence="1" type="ORF">EHR08_01370</name>
</gene>